<accession>A0A917HHN2</accession>
<dbReference type="Pfam" id="PF00583">
    <property type="entry name" value="Acetyltransf_1"/>
    <property type="match status" value="1"/>
</dbReference>
<dbReference type="PANTHER" id="PTHR43877:SF2">
    <property type="entry name" value="AMINOALKYLPHOSPHONATE N-ACETYLTRANSFERASE-RELATED"/>
    <property type="match status" value="1"/>
</dbReference>
<keyword evidence="2" id="KW-0012">Acyltransferase</keyword>
<keyword evidence="1" id="KW-0808">Transferase</keyword>
<feature type="domain" description="N-acetyltransferase" evidence="3">
    <location>
        <begin position="18"/>
        <end position="164"/>
    </location>
</feature>
<organism evidence="4 5">
    <name type="scientific">Edaphobacter dinghuensis</name>
    <dbReference type="NCBI Taxonomy" id="1560005"/>
    <lineage>
        <taxon>Bacteria</taxon>
        <taxon>Pseudomonadati</taxon>
        <taxon>Acidobacteriota</taxon>
        <taxon>Terriglobia</taxon>
        <taxon>Terriglobales</taxon>
        <taxon>Acidobacteriaceae</taxon>
        <taxon>Edaphobacter</taxon>
    </lineage>
</organism>
<dbReference type="CDD" id="cd04301">
    <property type="entry name" value="NAT_SF"/>
    <property type="match status" value="1"/>
</dbReference>
<sequence length="164" mass="18255">MSDSLAGHPKVTSHAPTFTVRPMLLEDAKEISVLSAQLGYQASSEAIAQRIVQMSSHTGSHAAFVTCMQSMQADEVIGWIEVTIMHELQSPSFALITGLVVNDAYRSQGIGKRLCAEVEAWSREQGVAKIRVTSRIAREDAHRFYLREGFERIKTWAVFEKMLS</sequence>
<dbReference type="Gene3D" id="3.40.630.30">
    <property type="match status" value="1"/>
</dbReference>
<dbReference type="InterPro" id="IPR000182">
    <property type="entry name" value="GNAT_dom"/>
</dbReference>
<dbReference type="GO" id="GO:0016747">
    <property type="term" value="F:acyltransferase activity, transferring groups other than amino-acyl groups"/>
    <property type="evidence" value="ECO:0007669"/>
    <property type="project" value="InterPro"/>
</dbReference>
<dbReference type="Proteomes" id="UP000647241">
    <property type="component" value="Unassembled WGS sequence"/>
</dbReference>
<dbReference type="PANTHER" id="PTHR43877">
    <property type="entry name" value="AMINOALKYLPHOSPHONATE N-ACETYLTRANSFERASE-RELATED-RELATED"/>
    <property type="match status" value="1"/>
</dbReference>
<reference evidence="4" key="2">
    <citation type="submission" date="2020-09" db="EMBL/GenBank/DDBJ databases">
        <authorList>
            <person name="Sun Q."/>
            <person name="Zhou Y."/>
        </authorList>
    </citation>
    <scope>NUCLEOTIDE SEQUENCE</scope>
    <source>
        <strain evidence="4">CGMCC 1.12997</strain>
    </source>
</reference>
<dbReference type="RefSeq" id="WP_188554222.1">
    <property type="nucleotide sequence ID" value="NZ_BMGT01000002.1"/>
</dbReference>
<evidence type="ECO:0000313" key="4">
    <source>
        <dbReference type="EMBL" id="GGG78932.1"/>
    </source>
</evidence>
<reference evidence="4" key="1">
    <citation type="journal article" date="2014" name="Int. J. Syst. Evol. Microbiol.">
        <title>Complete genome sequence of Corynebacterium casei LMG S-19264T (=DSM 44701T), isolated from a smear-ripened cheese.</title>
        <authorList>
            <consortium name="US DOE Joint Genome Institute (JGI-PGF)"/>
            <person name="Walter F."/>
            <person name="Albersmeier A."/>
            <person name="Kalinowski J."/>
            <person name="Ruckert C."/>
        </authorList>
    </citation>
    <scope>NUCLEOTIDE SEQUENCE</scope>
    <source>
        <strain evidence="4">CGMCC 1.12997</strain>
    </source>
</reference>
<evidence type="ECO:0000313" key="5">
    <source>
        <dbReference type="Proteomes" id="UP000647241"/>
    </source>
</evidence>
<name>A0A917HHN2_9BACT</name>
<evidence type="ECO:0000256" key="2">
    <source>
        <dbReference type="ARBA" id="ARBA00023315"/>
    </source>
</evidence>
<dbReference type="InterPro" id="IPR016181">
    <property type="entry name" value="Acyl_CoA_acyltransferase"/>
</dbReference>
<keyword evidence="5" id="KW-1185">Reference proteome</keyword>
<comment type="caution">
    <text evidence="4">The sequence shown here is derived from an EMBL/GenBank/DDBJ whole genome shotgun (WGS) entry which is preliminary data.</text>
</comment>
<dbReference type="SUPFAM" id="SSF55729">
    <property type="entry name" value="Acyl-CoA N-acyltransferases (Nat)"/>
    <property type="match status" value="1"/>
</dbReference>
<gene>
    <name evidence="4" type="ORF">GCM10011585_22710</name>
</gene>
<evidence type="ECO:0000259" key="3">
    <source>
        <dbReference type="PROSITE" id="PS51186"/>
    </source>
</evidence>
<dbReference type="PROSITE" id="PS51186">
    <property type="entry name" value="GNAT"/>
    <property type="match status" value="1"/>
</dbReference>
<proteinExistence type="predicted"/>
<protein>
    <recommendedName>
        <fullName evidence="3">N-acetyltransferase domain-containing protein</fullName>
    </recommendedName>
</protein>
<dbReference type="InterPro" id="IPR050832">
    <property type="entry name" value="Bact_Acetyltransf"/>
</dbReference>
<dbReference type="AlphaFoldDB" id="A0A917HHN2"/>
<dbReference type="EMBL" id="BMGT01000002">
    <property type="protein sequence ID" value="GGG78932.1"/>
    <property type="molecule type" value="Genomic_DNA"/>
</dbReference>
<evidence type="ECO:0000256" key="1">
    <source>
        <dbReference type="ARBA" id="ARBA00022679"/>
    </source>
</evidence>